<dbReference type="SMART" id="SM00829">
    <property type="entry name" value="PKS_ER"/>
    <property type="match status" value="1"/>
</dbReference>
<evidence type="ECO:0000259" key="8">
    <source>
        <dbReference type="SMART" id="SM00829"/>
    </source>
</evidence>
<evidence type="ECO:0000256" key="7">
    <source>
        <dbReference type="RuleBase" id="RU361277"/>
    </source>
</evidence>
<dbReference type="FunFam" id="3.40.50.720:FF:000039">
    <property type="entry name" value="Alcohol dehydrogenase AdhP"/>
    <property type="match status" value="1"/>
</dbReference>
<reference evidence="9" key="1">
    <citation type="journal article" date="2020" name="BMC Genomics">
        <title>Correction to: Identification and distribution of gene clusters required for synthesis of sphingolipid metabolism inhibitors in diverse species of the filamentous fungus Fusarium.</title>
        <authorList>
            <person name="Kim H.S."/>
            <person name="Lohmar J.M."/>
            <person name="Busman M."/>
            <person name="Brown D.W."/>
            <person name="Naumann T.A."/>
            <person name="Divon H.H."/>
            <person name="Lysoe E."/>
            <person name="Uhlig S."/>
            <person name="Proctor R.H."/>
        </authorList>
    </citation>
    <scope>NUCLEOTIDE SEQUENCE</scope>
    <source>
        <strain evidence="9">NRRL 20472</strain>
    </source>
</reference>
<feature type="domain" description="Enoyl reductase (ER)" evidence="8">
    <location>
        <begin position="9"/>
        <end position="338"/>
    </location>
</feature>
<dbReference type="InterPro" id="IPR020843">
    <property type="entry name" value="ER"/>
</dbReference>
<dbReference type="InterPro" id="IPR013149">
    <property type="entry name" value="ADH-like_C"/>
</dbReference>
<dbReference type="Proteomes" id="UP000622797">
    <property type="component" value="Unassembled WGS sequence"/>
</dbReference>
<evidence type="ECO:0000256" key="6">
    <source>
        <dbReference type="ARBA" id="ARBA00023027"/>
    </source>
</evidence>
<dbReference type="Pfam" id="PF08240">
    <property type="entry name" value="ADH_N"/>
    <property type="match status" value="1"/>
</dbReference>
<name>A0A8H4SXI6_9HYPO</name>
<protein>
    <recommendedName>
        <fullName evidence="8">Enoyl reductase (ER) domain-containing protein</fullName>
    </recommendedName>
</protein>
<sequence>MKAQQFDPKTRRVQLTDIEIPEPTENEILVKVLGSSLCSSDRLLFDPDFFLTKALEHPVTMGHEATGIIIKVGGAVESFSTGDAVGFLASSGCFECAHCKTYSSYGCPKGLKAQGFNCNGYLQEYIVVDARSAARLPPGLDVATSAPLCCAGVTAYNAVKGCKPQPGKWLAVIGAGGVGKMAIQYAKAMSFKVVAVDVDKDQLDDAKRAGADYTFKPCDLSMDRVEVFLKKTGGGVDAAVNFTSSSQSYTDMQCLIKFNGILMVVGIADELKINPIDISFRRLIIKGASNGTTRDLKKCFKFSAKHGVKAFYKAISLEDVPDVVERMKSGPVRERMVVVF</sequence>
<dbReference type="SUPFAM" id="SSF50129">
    <property type="entry name" value="GroES-like"/>
    <property type="match status" value="1"/>
</dbReference>
<reference evidence="9" key="2">
    <citation type="submission" date="2020-05" db="EMBL/GenBank/DDBJ databases">
        <authorList>
            <person name="Kim H.-S."/>
            <person name="Proctor R.H."/>
            <person name="Brown D.W."/>
        </authorList>
    </citation>
    <scope>NUCLEOTIDE SEQUENCE</scope>
    <source>
        <strain evidence="9">NRRL 20472</strain>
    </source>
</reference>
<dbReference type="EMBL" id="JABEXW010001107">
    <property type="protein sequence ID" value="KAF4947412.1"/>
    <property type="molecule type" value="Genomic_DNA"/>
</dbReference>
<evidence type="ECO:0000256" key="2">
    <source>
        <dbReference type="ARBA" id="ARBA00008072"/>
    </source>
</evidence>
<dbReference type="Pfam" id="PF00107">
    <property type="entry name" value="ADH_zinc_N"/>
    <property type="match status" value="1"/>
</dbReference>
<evidence type="ECO:0000313" key="9">
    <source>
        <dbReference type="EMBL" id="KAF4947412.1"/>
    </source>
</evidence>
<dbReference type="GO" id="GO:0004022">
    <property type="term" value="F:alcohol dehydrogenase (NAD+) activity"/>
    <property type="evidence" value="ECO:0007669"/>
    <property type="project" value="TreeGrafter"/>
</dbReference>
<organism evidence="9 10">
    <name type="scientific">Fusarium sarcochroum</name>
    <dbReference type="NCBI Taxonomy" id="1208366"/>
    <lineage>
        <taxon>Eukaryota</taxon>
        <taxon>Fungi</taxon>
        <taxon>Dikarya</taxon>
        <taxon>Ascomycota</taxon>
        <taxon>Pezizomycotina</taxon>
        <taxon>Sordariomycetes</taxon>
        <taxon>Hypocreomycetidae</taxon>
        <taxon>Hypocreales</taxon>
        <taxon>Nectriaceae</taxon>
        <taxon>Fusarium</taxon>
        <taxon>Fusarium lateritium species complex</taxon>
    </lineage>
</organism>
<dbReference type="InterPro" id="IPR011032">
    <property type="entry name" value="GroES-like_sf"/>
</dbReference>
<evidence type="ECO:0000256" key="3">
    <source>
        <dbReference type="ARBA" id="ARBA00022723"/>
    </source>
</evidence>
<keyword evidence="6" id="KW-0520">NAD</keyword>
<comment type="caution">
    <text evidence="9">The sequence shown here is derived from an EMBL/GenBank/DDBJ whole genome shotgun (WGS) entry which is preliminary data.</text>
</comment>
<accession>A0A8H4SXI6</accession>
<proteinExistence type="inferred from homology"/>
<dbReference type="PROSITE" id="PS00059">
    <property type="entry name" value="ADH_ZINC"/>
    <property type="match status" value="1"/>
</dbReference>
<gene>
    <name evidence="9" type="ORF">FSARC_13970</name>
</gene>
<dbReference type="AlphaFoldDB" id="A0A8H4SXI6"/>
<dbReference type="PANTHER" id="PTHR42940">
    <property type="entry name" value="ALCOHOL DEHYDROGENASE 1-RELATED"/>
    <property type="match status" value="1"/>
</dbReference>
<dbReference type="OrthoDB" id="1879366at2759"/>
<keyword evidence="4 7" id="KW-0862">Zinc</keyword>
<dbReference type="PANTHER" id="PTHR42940:SF8">
    <property type="entry name" value="VACUOLAR PROTEIN SORTING-ASSOCIATED PROTEIN 11"/>
    <property type="match status" value="1"/>
</dbReference>
<comment type="cofactor">
    <cofactor evidence="1 7">
        <name>Zn(2+)</name>
        <dbReference type="ChEBI" id="CHEBI:29105"/>
    </cofactor>
</comment>
<dbReference type="InterPro" id="IPR036291">
    <property type="entry name" value="NAD(P)-bd_dom_sf"/>
</dbReference>
<keyword evidence="5" id="KW-0560">Oxidoreductase</keyword>
<dbReference type="InterPro" id="IPR002328">
    <property type="entry name" value="ADH_Zn_CS"/>
</dbReference>
<evidence type="ECO:0000313" key="10">
    <source>
        <dbReference type="Proteomes" id="UP000622797"/>
    </source>
</evidence>
<dbReference type="Gene3D" id="3.40.50.720">
    <property type="entry name" value="NAD(P)-binding Rossmann-like Domain"/>
    <property type="match status" value="1"/>
</dbReference>
<keyword evidence="3 7" id="KW-0479">Metal-binding</keyword>
<keyword evidence="10" id="KW-1185">Reference proteome</keyword>
<dbReference type="SUPFAM" id="SSF51735">
    <property type="entry name" value="NAD(P)-binding Rossmann-fold domains"/>
    <property type="match status" value="1"/>
</dbReference>
<comment type="similarity">
    <text evidence="2 7">Belongs to the zinc-containing alcohol dehydrogenase family.</text>
</comment>
<dbReference type="InterPro" id="IPR013154">
    <property type="entry name" value="ADH-like_N"/>
</dbReference>
<dbReference type="GO" id="GO:0005737">
    <property type="term" value="C:cytoplasm"/>
    <property type="evidence" value="ECO:0007669"/>
    <property type="project" value="TreeGrafter"/>
</dbReference>
<dbReference type="Gene3D" id="3.90.180.10">
    <property type="entry name" value="Medium-chain alcohol dehydrogenases, catalytic domain"/>
    <property type="match status" value="1"/>
</dbReference>
<dbReference type="GO" id="GO:0008270">
    <property type="term" value="F:zinc ion binding"/>
    <property type="evidence" value="ECO:0007669"/>
    <property type="project" value="InterPro"/>
</dbReference>
<evidence type="ECO:0000256" key="4">
    <source>
        <dbReference type="ARBA" id="ARBA00022833"/>
    </source>
</evidence>
<evidence type="ECO:0000256" key="5">
    <source>
        <dbReference type="ARBA" id="ARBA00023002"/>
    </source>
</evidence>
<evidence type="ECO:0000256" key="1">
    <source>
        <dbReference type="ARBA" id="ARBA00001947"/>
    </source>
</evidence>